<feature type="transmembrane region" description="Helical" evidence="7">
    <location>
        <begin position="285"/>
        <end position="305"/>
    </location>
</feature>
<dbReference type="SUPFAM" id="SSF103473">
    <property type="entry name" value="MFS general substrate transporter"/>
    <property type="match status" value="1"/>
</dbReference>
<evidence type="ECO:0000256" key="7">
    <source>
        <dbReference type="SAM" id="Phobius"/>
    </source>
</evidence>
<evidence type="ECO:0000313" key="8">
    <source>
        <dbReference type="EMBL" id="RYP03135.1"/>
    </source>
</evidence>
<feature type="transmembrane region" description="Helical" evidence="7">
    <location>
        <begin position="209"/>
        <end position="234"/>
    </location>
</feature>
<feature type="transmembrane region" description="Helical" evidence="7">
    <location>
        <begin position="138"/>
        <end position="159"/>
    </location>
</feature>
<feature type="region of interest" description="Disordered" evidence="6">
    <location>
        <begin position="1"/>
        <end position="93"/>
    </location>
</feature>
<gene>
    <name evidence="8" type="ORF">DL764_005342</name>
</gene>
<keyword evidence="5 7" id="KW-0472">Membrane</keyword>
<dbReference type="OrthoDB" id="28755at2759"/>
<feature type="transmembrane region" description="Helical" evidence="7">
    <location>
        <begin position="102"/>
        <end position="118"/>
    </location>
</feature>
<name>A0A4Q4T9A3_9PEZI</name>
<keyword evidence="4 7" id="KW-1133">Transmembrane helix</keyword>
<evidence type="ECO:0000256" key="2">
    <source>
        <dbReference type="ARBA" id="ARBA00022448"/>
    </source>
</evidence>
<evidence type="ECO:0000256" key="4">
    <source>
        <dbReference type="ARBA" id="ARBA00022989"/>
    </source>
</evidence>
<feature type="compositionally biased region" description="Basic and acidic residues" evidence="6">
    <location>
        <begin position="58"/>
        <end position="68"/>
    </location>
</feature>
<feature type="transmembrane region" description="Helical" evidence="7">
    <location>
        <begin position="171"/>
        <end position="189"/>
    </location>
</feature>
<feature type="transmembrane region" description="Helical" evidence="7">
    <location>
        <begin position="542"/>
        <end position="561"/>
    </location>
</feature>
<evidence type="ECO:0000313" key="9">
    <source>
        <dbReference type="Proteomes" id="UP000293360"/>
    </source>
</evidence>
<reference evidence="8 9" key="1">
    <citation type="submission" date="2018-06" db="EMBL/GenBank/DDBJ databases">
        <title>Complete Genomes of Monosporascus.</title>
        <authorList>
            <person name="Robinson A.J."/>
            <person name="Natvig D.O."/>
        </authorList>
    </citation>
    <scope>NUCLEOTIDE SEQUENCE [LARGE SCALE GENOMIC DNA]</scope>
    <source>
        <strain evidence="8 9">CBS 110550</strain>
    </source>
</reference>
<evidence type="ECO:0000256" key="1">
    <source>
        <dbReference type="ARBA" id="ARBA00004141"/>
    </source>
</evidence>
<dbReference type="GO" id="GO:0005886">
    <property type="term" value="C:plasma membrane"/>
    <property type="evidence" value="ECO:0007669"/>
    <property type="project" value="TreeGrafter"/>
</dbReference>
<accession>A0A4Q4T9A3</accession>
<dbReference type="PANTHER" id="PTHR19432">
    <property type="entry name" value="SUGAR TRANSPORTER"/>
    <property type="match status" value="1"/>
</dbReference>
<comment type="caution">
    <text evidence="8">The sequence shown here is derived from an EMBL/GenBank/DDBJ whole genome shotgun (WGS) entry which is preliminary data.</text>
</comment>
<dbReference type="Gene3D" id="1.20.1250.20">
    <property type="entry name" value="MFS general substrate transporter like domains"/>
    <property type="match status" value="1"/>
</dbReference>
<dbReference type="GO" id="GO:0008506">
    <property type="term" value="F:sucrose:proton symporter activity"/>
    <property type="evidence" value="ECO:0007669"/>
    <property type="project" value="TreeGrafter"/>
</dbReference>
<evidence type="ECO:0000256" key="3">
    <source>
        <dbReference type="ARBA" id="ARBA00022692"/>
    </source>
</evidence>
<comment type="subcellular location">
    <subcellularLocation>
        <location evidence="1">Membrane</location>
        <topology evidence="1">Multi-pass membrane protein</topology>
    </subcellularLocation>
</comment>
<feature type="transmembrane region" description="Helical" evidence="7">
    <location>
        <begin position="365"/>
        <end position="383"/>
    </location>
</feature>
<dbReference type="PANTHER" id="PTHR19432:SF76">
    <property type="entry name" value="TRANSPORTER, PUTATIVE (EUROFUNG)-RELATED"/>
    <property type="match status" value="1"/>
</dbReference>
<keyword evidence="2" id="KW-0813">Transport</keyword>
<evidence type="ECO:0008006" key="10">
    <source>
        <dbReference type="Google" id="ProtNLM"/>
    </source>
</evidence>
<dbReference type="AlphaFoldDB" id="A0A4Q4T9A3"/>
<sequence length="567" mass="61277">MVNGTLDTSRTESDHIAGATRQAPSQFDANRTSLSRDSDGDLSQAGELFGQDLADNEPEARQSYHLDTSDQDGWVHDPNNPGEMSRWSGQPSIKGSSESMRMLLLTCSTIGISFVWGIEQTYCTPYLLSLGLTKSNTSLVWVAGPLSGLIVQPIVGVIADESKSKWGRRRPFIMAGAIISGLCLLILGFTKEIVGFFISDEATAKTLTVFIAVLAIYAVDFAVNVVMSAARSLVVDTLPISKQQTGSAWGSRMSSIGHGIAYGTGAVDLPSIFGTFFGDTQFKQLTIAAAFGIFATCSITCWAVTERVLVDSKRDPQKHGSVFKVIRQICTTWIGETYFRYDVPTDAKDSGDALGEIGRIGSEAFIIYSVITFVGAWVLPFIVRSPDDEGFTHRPPQSIKNAVEKFNKYKPDLLTVPWTVALWAPPAFLGVEVNKLSGATESNPSYRRLSSDSDIEMADLNGRPALHLDLGPEDAHTAEKSSSTGELSGIYFGILNIYTTIPQFIGTLLSTVVFAILEPGKSPELAHEAPAEEHHDTDGPNAIAVILFIGALGAIVAIFATRKLKYL</sequence>
<protein>
    <recommendedName>
        <fullName evidence="10">Major facilitator superfamily (MFS) profile domain-containing protein</fullName>
    </recommendedName>
</protein>
<dbReference type="Proteomes" id="UP000293360">
    <property type="component" value="Unassembled WGS sequence"/>
</dbReference>
<evidence type="ECO:0000256" key="6">
    <source>
        <dbReference type="SAM" id="MobiDB-lite"/>
    </source>
</evidence>
<keyword evidence="3 7" id="KW-0812">Transmembrane</keyword>
<dbReference type="InterPro" id="IPR036259">
    <property type="entry name" value="MFS_trans_sf"/>
</dbReference>
<feature type="transmembrane region" description="Helical" evidence="7">
    <location>
        <begin position="490"/>
        <end position="517"/>
    </location>
</feature>
<keyword evidence="9" id="KW-1185">Reference proteome</keyword>
<dbReference type="EMBL" id="QJNU01000279">
    <property type="protein sequence ID" value="RYP03135.1"/>
    <property type="molecule type" value="Genomic_DNA"/>
</dbReference>
<feature type="compositionally biased region" description="Polar residues" evidence="6">
    <location>
        <begin position="22"/>
        <end position="33"/>
    </location>
</feature>
<evidence type="ECO:0000256" key="5">
    <source>
        <dbReference type="ARBA" id="ARBA00023136"/>
    </source>
</evidence>
<dbReference type="Pfam" id="PF13347">
    <property type="entry name" value="MFS_2"/>
    <property type="match status" value="1"/>
</dbReference>
<proteinExistence type="predicted"/>
<organism evidence="8 9">
    <name type="scientific">Monosporascus ibericus</name>
    <dbReference type="NCBI Taxonomy" id="155417"/>
    <lineage>
        <taxon>Eukaryota</taxon>
        <taxon>Fungi</taxon>
        <taxon>Dikarya</taxon>
        <taxon>Ascomycota</taxon>
        <taxon>Pezizomycotina</taxon>
        <taxon>Sordariomycetes</taxon>
        <taxon>Xylariomycetidae</taxon>
        <taxon>Xylariales</taxon>
        <taxon>Xylariales incertae sedis</taxon>
        <taxon>Monosporascus</taxon>
    </lineage>
</organism>